<evidence type="ECO:0000313" key="3">
    <source>
        <dbReference type="Proteomes" id="UP000824496"/>
    </source>
</evidence>
<dbReference type="EMBL" id="AP025017">
    <property type="protein sequence ID" value="BDA65370.1"/>
    <property type="molecule type" value="Genomic_DNA"/>
</dbReference>
<organism evidence="2 3">
    <name type="scientific">Actinomyces capricornis</name>
    <dbReference type="NCBI Taxonomy" id="2755559"/>
    <lineage>
        <taxon>Bacteria</taxon>
        <taxon>Bacillati</taxon>
        <taxon>Actinomycetota</taxon>
        <taxon>Actinomycetes</taxon>
        <taxon>Actinomycetales</taxon>
        <taxon>Actinomycetaceae</taxon>
        <taxon>Actinomyces</taxon>
    </lineage>
</organism>
<protein>
    <submittedName>
        <fullName evidence="2">Uncharacterized protein</fullName>
    </submittedName>
</protein>
<accession>A0ABN6KB45</accession>
<feature type="compositionally biased region" description="Gly residues" evidence="1">
    <location>
        <begin position="1"/>
        <end position="16"/>
    </location>
</feature>
<proteinExistence type="predicted"/>
<evidence type="ECO:0000256" key="1">
    <source>
        <dbReference type="SAM" id="MobiDB-lite"/>
    </source>
</evidence>
<reference evidence="2 3" key="1">
    <citation type="submission" date="2021-08" db="EMBL/GenBank/DDBJ databases">
        <title>Whole genome sequence of novel Actinomyces species strain MAS-1.</title>
        <authorList>
            <person name="Saito M."/>
            <person name="Kuwahara N."/>
            <person name="Takizawa T."/>
            <person name="Gotouda H."/>
            <person name="Ochiai T."/>
        </authorList>
    </citation>
    <scope>NUCLEOTIDE SEQUENCE [LARGE SCALE GENOMIC DNA]</scope>
    <source>
        <strain evidence="2 3">MAS-1</strain>
    </source>
</reference>
<feature type="region of interest" description="Disordered" evidence="1">
    <location>
        <begin position="1"/>
        <end position="43"/>
    </location>
</feature>
<evidence type="ECO:0000313" key="2">
    <source>
        <dbReference type="EMBL" id="BDA65370.1"/>
    </source>
</evidence>
<sequence length="73" mass="7214">MPGYSPAGGAGRGGAIMHGAADSCGEPAAQRVSRGAGQLKDSPQAQVPAALGLSMVKPCFSMVSAKSMVAPER</sequence>
<name>A0ABN6KB45_9ACTO</name>
<keyword evidence="3" id="KW-1185">Reference proteome</keyword>
<gene>
    <name evidence="2" type="ORF">MANAM107_22040</name>
</gene>
<dbReference type="Proteomes" id="UP000824496">
    <property type="component" value="Chromosome"/>
</dbReference>